<feature type="transmembrane region" description="Helical" evidence="2">
    <location>
        <begin position="265"/>
        <end position="289"/>
    </location>
</feature>
<keyword evidence="2" id="KW-0472">Membrane</keyword>
<evidence type="ECO:0000256" key="2">
    <source>
        <dbReference type="SAM" id="Phobius"/>
    </source>
</evidence>
<feature type="transmembrane region" description="Helical" evidence="2">
    <location>
        <begin position="174"/>
        <end position="199"/>
    </location>
</feature>
<dbReference type="EMBL" id="GU567954">
    <property type="protein sequence ID" value="ADI21434.1"/>
    <property type="molecule type" value="Genomic_DNA"/>
</dbReference>
<keyword evidence="2" id="KW-1133">Transmembrane helix</keyword>
<feature type="transmembrane region" description="Helical" evidence="2">
    <location>
        <begin position="387"/>
        <end position="410"/>
    </location>
</feature>
<feature type="transmembrane region" description="Helical" evidence="2">
    <location>
        <begin position="55"/>
        <end position="73"/>
    </location>
</feature>
<sequence length="537" mass="60866">MQQQGKCTDCSGYGICNGTTGLCVCNGDYTGKTNYYEYKNDCQNNLNVRNAMAKVTIAIAGVVIFLSIIVLCLKLKKKCCTEENNNNNGQQVNLISRIRKSATNIRSSKTGRTSSTSNRALKSIKLQRQIIYICLRVIIASIISIIYEATNIENGPLEMFGTNGSHEMLIPRAMFPWLVVGGAIYVVDFVTHLLPIAFIRGSRESQRNILSKIKVSSITWFSRHNMKLDFVIFLQFLWLAVLPQFDSGREICESGHFCMTILEISIGLFCIPSLFVLNNAIYLLINMLLEKFIPKKKVRSRRSSLIGDASIKCQDLMQFILIVGGCKIFTIMYGKKVRKHVMSQGKSWRLAMWRLQLIHGASFVASWGALTFCTFNGTIEFFYKRPSIFVTFTMWFAHFFNGLVVLSFALQEVPIPENCCRNTICKRKQDDSNHPNIITTSDSEVATSSDGQNANNDISMEVKKCEEKDLESGTKINGKEDNEINKKVYDKDEARKIAIILKQIEKHEKTIQTIKMTIDKIENNIKRNATELSYHLV</sequence>
<accession>E7C1W0</accession>
<proteinExistence type="predicted"/>
<evidence type="ECO:0000313" key="3">
    <source>
        <dbReference type="EMBL" id="ADI21434.1"/>
    </source>
</evidence>
<keyword evidence="2" id="KW-0812">Transmembrane</keyword>
<protein>
    <submittedName>
        <fullName evidence="3">Uncharacterized protein</fullName>
    </submittedName>
</protein>
<reference evidence="3" key="1">
    <citation type="submission" date="2010-01" db="EMBL/GenBank/DDBJ databases">
        <title>Genome fragments of uncultured bacteria from the North Pacific subtropical Gyre.</title>
        <authorList>
            <person name="Pham V.D."/>
            <person name="Delong E.F."/>
        </authorList>
    </citation>
    <scope>NUCLEOTIDE SEQUENCE</scope>
</reference>
<feature type="transmembrane region" description="Helical" evidence="2">
    <location>
        <begin position="353"/>
        <end position="375"/>
    </location>
</feature>
<feature type="transmembrane region" description="Helical" evidence="2">
    <location>
        <begin position="129"/>
        <end position="147"/>
    </location>
</feature>
<name>E7C1W0_9GAMM</name>
<feature type="transmembrane region" description="Helical" evidence="2">
    <location>
        <begin position="316"/>
        <end position="333"/>
    </location>
</feature>
<evidence type="ECO:0000256" key="1">
    <source>
        <dbReference type="SAM" id="MobiDB-lite"/>
    </source>
</evidence>
<dbReference type="AlphaFoldDB" id="E7C1W0"/>
<organism evidence="3">
    <name type="scientific">uncultured gamma proteobacterium HF0010_26J14</name>
    <dbReference type="NCBI Taxonomy" id="723564"/>
    <lineage>
        <taxon>Bacteria</taxon>
        <taxon>Pseudomonadati</taxon>
        <taxon>Pseudomonadota</taxon>
        <taxon>Gammaproteobacteria</taxon>
        <taxon>environmental samples</taxon>
    </lineage>
</organism>
<feature type="compositionally biased region" description="Polar residues" evidence="1">
    <location>
        <begin position="434"/>
        <end position="455"/>
    </location>
</feature>
<feature type="region of interest" description="Disordered" evidence="1">
    <location>
        <begin position="431"/>
        <end position="455"/>
    </location>
</feature>